<comment type="caution">
    <text evidence="1">The sequence shown here is derived from an EMBL/GenBank/DDBJ whole genome shotgun (WGS) entry which is preliminary data.</text>
</comment>
<protein>
    <submittedName>
        <fullName evidence="1">Uncharacterized protein</fullName>
    </submittedName>
</protein>
<dbReference type="EMBL" id="CARXXK010000002">
    <property type="protein sequence ID" value="CAI6358478.1"/>
    <property type="molecule type" value="Genomic_DNA"/>
</dbReference>
<dbReference type="AlphaFoldDB" id="A0AAV0WRQ0"/>
<evidence type="ECO:0000313" key="1">
    <source>
        <dbReference type="EMBL" id="CAI6358478.1"/>
    </source>
</evidence>
<dbReference type="Proteomes" id="UP001160148">
    <property type="component" value="Unassembled WGS sequence"/>
</dbReference>
<proteinExistence type="predicted"/>
<evidence type="ECO:0000313" key="2">
    <source>
        <dbReference type="Proteomes" id="UP001160148"/>
    </source>
</evidence>
<organism evidence="1 2">
    <name type="scientific">Macrosiphum euphorbiae</name>
    <name type="common">potato aphid</name>
    <dbReference type="NCBI Taxonomy" id="13131"/>
    <lineage>
        <taxon>Eukaryota</taxon>
        <taxon>Metazoa</taxon>
        <taxon>Ecdysozoa</taxon>
        <taxon>Arthropoda</taxon>
        <taxon>Hexapoda</taxon>
        <taxon>Insecta</taxon>
        <taxon>Pterygota</taxon>
        <taxon>Neoptera</taxon>
        <taxon>Paraneoptera</taxon>
        <taxon>Hemiptera</taxon>
        <taxon>Sternorrhyncha</taxon>
        <taxon>Aphidomorpha</taxon>
        <taxon>Aphidoidea</taxon>
        <taxon>Aphididae</taxon>
        <taxon>Macrosiphini</taxon>
        <taxon>Macrosiphum</taxon>
    </lineage>
</organism>
<sequence>MISENNFVIPNTLNQQLVEETEDEYKVTPLSDPVINQTIEVDHKTRIQDSYLLLNVLLGPYAFETNYISEMINLAGQIH</sequence>
<keyword evidence="2" id="KW-1185">Reference proteome</keyword>
<gene>
    <name evidence="1" type="ORF">MEUPH1_LOCUS13987</name>
</gene>
<reference evidence="1 2" key="1">
    <citation type="submission" date="2023-01" db="EMBL/GenBank/DDBJ databases">
        <authorList>
            <person name="Whitehead M."/>
        </authorList>
    </citation>
    <scope>NUCLEOTIDE SEQUENCE [LARGE SCALE GENOMIC DNA]</scope>
</reference>
<accession>A0AAV0WRQ0</accession>
<name>A0AAV0WRQ0_9HEMI</name>